<dbReference type="Pfam" id="PF11706">
    <property type="entry name" value="zf-CGNR"/>
    <property type="match status" value="1"/>
</dbReference>
<dbReference type="RefSeq" id="WP_323076847.1">
    <property type="nucleotide sequence ID" value="NZ_CBCSKM010000012.1"/>
</dbReference>
<dbReference type="InterPro" id="IPR010852">
    <property type="entry name" value="ABATE"/>
</dbReference>
<comment type="caution">
    <text evidence="2">The sequence shown here is derived from an EMBL/GenBank/DDBJ whole genome shotgun (WGS) entry which is preliminary data.</text>
</comment>
<gene>
    <name evidence="2" type="ORF">U9M73_08595</name>
</gene>
<evidence type="ECO:0000313" key="3">
    <source>
        <dbReference type="Proteomes" id="UP001292216"/>
    </source>
</evidence>
<dbReference type="PANTHER" id="PTHR35525">
    <property type="entry name" value="BLL6575 PROTEIN"/>
    <property type="match status" value="1"/>
</dbReference>
<dbReference type="PANTHER" id="PTHR35525:SF3">
    <property type="entry name" value="BLL6575 PROTEIN"/>
    <property type="match status" value="1"/>
</dbReference>
<protein>
    <submittedName>
        <fullName evidence="2">CGNR zinc finger domain-containing protein</fullName>
    </submittedName>
</protein>
<name>A0ABU5PJI8_9BACL</name>
<sequence length="188" mass="22328">METLWSDFLNSKCHDWQGSGRSEDRLEKPAWQERFLHDWQLTAPVPMPTEEVLAMRHFRERLHALTVKLAEGGHMEEADWQLLNEHLAQDQVTRRLTGEPGDIRLKYFPVTEDWRHVRAEIAASFGETLLNGETSRIRMCDNPDCRWFFYDDTRNRTKKYCEDKTCGNLMKVRRFRARKKTGIDQSEQ</sequence>
<proteinExistence type="predicted"/>
<dbReference type="InterPro" id="IPR023286">
    <property type="entry name" value="ABATE_dom_sf"/>
</dbReference>
<dbReference type="EMBL" id="JAYERP010000001">
    <property type="protein sequence ID" value="MEA3570061.1"/>
    <property type="molecule type" value="Genomic_DNA"/>
</dbReference>
<dbReference type="Proteomes" id="UP001292216">
    <property type="component" value="Unassembled WGS sequence"/>
</dbReference>
<feature type="domain" description="Zinc finger CGNR" evidence="1">
    <location>
        <begin position="136"/>
        <end position="179"/>
    </location>
</feature>
<dbReference type="SUPFAM" id="SSF160904">
    <property type="entry name" value="Jann2411-like"/>
    <property type="match status" value="1"/>
</dbReference>
<dbReference type="InterPro" id="IPR021005">
    <property type="entry name" value="Znf_CGNR"/>
</dbReference>
<dbReference type="Gene3D" id="1.10.3300.10">
    <property type="entry name" value="Jann2411-like domain"/>
    <property type="match status" value="1"/>
</dbReference>
<dbReference type="Pfam" id="PF07336">
    <property type="entry name" value="ABATE"/>
    <property type="match status" value="1"/>
</dbReference>
<keyword evidence="3" id="KW-1185">Reference proteome</keyword>
<organism evidence="2 3">
    <name type="scientific">Paenibacillus phoenicis</name>
    <dbReference type="NCBI Taxonomy" id="554117"/>
    <lineage>
        <taxon>Bacteria</taxon>
        <taxon>Bacillati</taxon>
        <taxon>Bacillota</taxon>
        <taxon>Bacilli</taxon>
        <taxon>Bacillales</taxon>
        <taxon>Paenibacillaceae</taxon>
        <taxon>Paenibacillus</taxon>
    </lineage>
</organism>
<reference evidence="2 3" key="1">
    <citation type="submission" date="2023-12" db="EMBL/GenBank/DDBJ databases">
        <title>Whole genome sequencing of Paenibacillus phoenicis isolated from the Phoenix Mars Lander spacecraft assembly facility.</title>
        <authorList>
            <person name="Garcia A."/>
            <person name="Venkateswaran K."/>
        </authorList>
    </citation>
    <scope>NUCLEOTIDE SEQUENCE [LARGE SCALE GENOMIC DNA]</scope>
    <source>
        <strain evidence="2 3">3PO2SA</strain>
    </source>
</reference>
<evidence type="ECO:0000313" key="2">
    <source>
        <dbReference type="EMBL" id="MEA3570061.1"/>
    </source>
</evidence>
<accession>A0ABU5PJI8</accession>
<evidence type="ECO:0000259" key="1">
    <source>
        <dbReference type="Pfam" id="PF11706"/>
    </source>
</evidence>